<dbReference type="SUPFAM" id="SSF55073">
    <property type="entry name" value="Nucleotide cyclase"/>
    <property type="match status" value="1"/>
</dbReference>
<evidence type="ECO:0000313" key="5">
    <source>
        <dbReference type="Proteomes" id="UP000574761"/>
    </source>
</evidence>
<dbReference type="EMBL" id="JACIEE010000008">
    <property type="protein sequence ID" value="MBB3978712.1"/>
    <property type="molecule type" value="Genomic_DNA"/>
</dbReference>
<dbReference type="InterPro" id="IPR000160">
    <property type="entry name" value="GGDEF_dom"/>
</dbReference>
<gene>
    <name evidence="4" type="ORF">GGQ64_003947</name>
</gene>
<accession>A0A7W6D9R2</accession>
<dbReference type="Pfam" id="PF00990">
    <property type="entry name" value="GGDEF"/>
    <property type="match status" value="1"/>
</dbReference>
<dbReference type="GO" id="GO:0005886">
    <property type="term" value="C:plasma membrane"/>
    <property type="evidence" value="ECO:0007669"/>
    <property type="project" value="TreeGrafter"/>
</dbReference>
<feature type="transmembrane region" description="Helical" evidence="2">
    <location>
        <begin position="91"/>
        <end position="109"/>
    </location>
</feature>
<reference evidence="4 5" key="1">
    <citation type="submission" date="2020-08" db="EMBL/GenBank/DDBJ databases">
        <title>Genomic Encyclopedia of Type Strains, Phase IV (KMG-IV): sequencing the most valuable type-strain genomes for metagenomic binning, comparative biology and taxonomic classification.</title>
        <authorList>
            <person name="Goeker M."/>
        </authorList>
    </citation>
    <scope>NUCLEOTIDE SEQUENCE [LARGE SCALE GENOMIC DNA]</scope>
    <source>
        <strain evidence="4 5">DSM 100211</strain>
    </source>
</reference>
<protein>
    <recommendedName>
        <fullName evidence="1">diguanylate cyclase</fullName>
        <ecNumber evidence="1">2.7.7.65</ecNumber>
    </recommendedName>
</protein>
<comment type="caution">
    <text evidence="4">The sequence shown here is derived from an EMBL/GenBank/DDBJ whole genome shotgun (WGS) entry which is preliminary data.</text>
</comment>
<evidence type="ECO:0000256" key="2">
    <source>
        <dbReference type="SAM" id="Phobius"/>
    </source>
</evidence>
<dbReference type="InterPro" id="IPR050469">
    <property type="entry name" value="Diguanylate_Cyclase"/>
</dbReference>
<dbReference type="Proteomes" id="UP000574761">
    <property type="component" value="Unassembled WGS sequence"/>
</dbReference>
<dbReference type="EC" id="2.7.7.65" evidence="1"/>
<dbReference type="PANTHER" id="PTHR45138:SF24">
    <property type="entry name" value="DIGUANYLATE CYCLASE DGCC-RELATED"/>
    <property type="match status" value="1"/>
</dbReference>
<proteinExistence type="predicted"/>
<dbReference type="FunFam" id="3.30.70.270:FF:000001">
    <property type="entry name" value="Diguanylate cyclase domain protein"/>
    <property type="match status" value="1"/>
</dbReference>
<organism evidence="4 5">
    <name type="scientific">Mycoplana azooxidifex</name>
    <dbReference type="NCBI Taxonomy" id="1636188"/>
    <lineage>
        <taxon>Bacteria</taxon>
        <taxon>Pseudomonadati</taxon>
        <taxon>Pseudomonadota</taxon>
        <taxon>Alphaproteobacteria</taxon>
        <taxon>Hyphomicrobiales</taxon>
        <taxon>Rhizobiaceae</taxon>
        <taxon>Mycoplana</taxon>
    </lineage>
</organism>
<evidence type="ECO:0000313" key="4">
    <source>
        <dbReference type="EMBL" id="MBB3978712.1"/>
    </source>
</evidence>
<feature type="transmembrane region" description="Helical" evidence="2">
    <location>
        <begin position="139"/>
        <end position="156"/>
    </location>
</feature>
<feature type="domain" description="GGDEF" evidence="3">
    <location>
        <begin position="246"/>
        <end position="381"/>
    </location>
</feature>
<evidence type="ECO:0000259" key="3">
    <source>
        <dbReference type="PROSITE" id="PS50887"/>
    </source>
</evidence>
<dbReference type="NCBIfam" id="TIGR00254">
    <property type="entry name" value="GGDEF"/>
    <property type="match status" value="1"/>
</dbReference>
<keyword evidence="2" id="KW-0472">Membrane</keyword>
<dbReference type="InterPro" id="IPR043128">
    <property type="entry name" value="Rev_trsase/Diguanyl_cyclase"/>
</dbReference>
<keyword evidence="5" id="KW-1185">Reference proteome</keyword>
<dbReference type="RefSeq" id="WP_183806967.1">
    <property type="nucleotide sequence ID" value="NZ_JACIEE010000008.1"/>
</dbReference>
<keyword evidence="2" id="KW-0812">Transmembrane</keyword>
<sequence length="388" mass="41773">MTDATQTDRRSDLLALQMDALYKNAPASFLSIAGAFLALLTYWGPQTASVLVAWVACVGAVALLHIGSAVARSRHRPAGWTPCHWAQVIHVCYFSSGLLWGAGGAWMLGHGDEQQALVICCIAMGAVTVTFPAVVYPPAYNLFQVPIFALFTFGLARSEHQFGDLLAVASALLCLALTVIAHGIGAQLVLALRLSSENRKLAETLKRRGAALEVANRELEALSLTDPLTGVANRRKLMNVLRGQGPRQALLIVDIDHFKAYNDSFGHVHGDACLVLVARAIAASVGEGDLVARLGGEEFVAVLADVEDEQAQATAELIRANVQRLFSVHPNEVRRTVTVSIGLALRDEARHPTPMELMGDADDAVYRAKNAGRNRVCKIRDERRVASA</sequence>
<feature type="transmembrane region" description="Helical" evidence="2">
    <location>
        <begin position="50"/>
        <end position="71"/>
    </location>
</feature>
<dbReference type="GO" id="GO:1902201">
    <property type="term" value="P:negative regulation of bacterial-type flagellum-dependent cell motility"/>
    <property type="evidence" value="ECO:0007669"/>
    <property type="project" value="TreeGrafter"/>
</dbReference>
<keyword evidence="2" id="KW-1133">Transmembrane helix</keyword>
<dbReference type="PROSITE" id="PS50887">
    <property type="entry name" value="GGDEF"/>
    <property type="match status" value="1"/>
</dbReference>
<name>A0A7W6D9R2_9HYPH</name>
<dbReference type="AlphaFoldDB" id="A0A7W6D9R2"/>
<dbReference type="PANTHER" id="PTHR45138">
    <property type="entry name" value="REGULATORY COMPONENTS OF SENSORY TRANSDUCTION SYSTEM"/>
    <property type="match status" value="1"/>
</dbReference>
<dbReference type="CDD" id="cd01949">
    <property type="entry name" value="GGDEF"/>
    <property type="match status" value="1"/>
</dbReference>
<dbReference type="GO" id="GO:0052621">
    <property type="term" value="F:diguanylate cyclase activity"/>
    <property type="evidence" value="ECO:0007669"/>
    <property type="project" value="UniProtKB-EC"/>
</dbReference>
<evidence type="ECO:0000256" key="1">
    <source>
        <dbReference type="ARBA" id="ARBA00012528"/>
    </source>
</evidence>
<feature type="transmembrane region" description="Helical" evidence="2">
    <location>
        <begin position="21"/>
        <end position="44"/>
    </location>
</feature>
<dbReference type="Gene3D" id="3.30.70.270">
    <property type="match status" value="1"/>
</dbReference>
<dbReference type="InterPro" id="IPR029787">
    <property type="entry name" value="Nucleotide_cyclase"/>
</dbReference>
<dbReference type="SMART" id="SM00267">
    <property type="entry name" value="GGDEF"/>
    <property type="match status" value="1"/>
</dbReference>
<dbReference type="GO" id="GO:0043709">
    <property type="term" value="P:cell adhesion involved in single-species biofilm formation"/>
    <property type="evidence" value="ECO:0007669"/>
    <property type="project" value="TreeGrafter"/>
</dbReference>
<feature type="transmembrane region" description="Helical" evidence="2">
    <location>
        <begin position="168"/>
        <end position="192"/>
    </location>
</feature>